<dbReference type="Proteomes" id="UP000499080">
    <property type="component" value="Unassembled WGS sequence"/>
</dbReference>
<organism evidence="1 2">
    <name type="scientific">Araneus ventricosus</name>
    <name type="common">Orbweaver spider</name>
    <name type="synonym">Epeira ventricosa</name>
    <dbReference type="NCBI Taxonomy" id="182803"/>
    <lineage>
        <taxon>Eukaryota</taxon>
        <taxon>Metazoa</taxon>
        <taxon>Ecdysozoa</taxon>
        <taxon>Arthropoda</taxon>
        <taxon>Chelicerata</taxon>
        <taxon>Arachnida</taxon>
        <taxon>Araneae</taxon>
        <taxon>Araneomorphae</taxon>
        <taxon>Entelegynae</taxon>
        <taxon>Araneoidea</taxon>
        <taxon>Araneidae</taxon>
        <taxon>Araneus</taxon>
    </lineage>
</organism>
<gene>
    <name evidence="1" type="ORF">AVEN_264636_1</name>
</gene>
<reference evidence="1 2" key="1">
    <citation type="journal article" date="2019" name="Sci. Rep.">
        <title>Orb-weaving spider Araneus ventricosus genome elucidates the spidroin gene catalogue.</title>
        <authorList>
            <person name="Kono N."/>
            <person name="Nakamura H."/>
            <person name="Ohtoshi R."/>
            <person name="Moran D.A.P."/>
            <person name="Shinohara A."/>
            <person name="Yoshida Y."/>
            <person name="Fujiwara M."/>
            <person name="Mori M."/>
            <person name="Tomita M."/>
            <person name="Arakawa K."/>
        </authorList>
    </citation>
    <scope>NUCLEOTIDE SEQUENCE [LARGE SCALE GENOMIC DNA]</scope>
</reference>
<protein>
    <submittedName>
        <fullName evidence="1">Uncharacterized protein</fullName>
    </submittedName>
</protein>
<proteinExistence type="predicted"/>
<evidence type="ECO:0000313" key="2">
    <source>
        <dbReference type="Proteomes" id="UP000499080"/>
    </source>
</evidence>
<accession>A0A4Y2T616</accession>
<name>A0A4Y2T616_ARAVE</name>
<dbReference type="AlphaFoldDB" id="A0A4Y2T616"/>
<comment type="caution">
    <text evidence="1">The sequence shown here is derived from an EMBL/GenBank/DDBJ whole genome shotgun (WGS) entry which is preliminary data.</text>
</comment>
<keyword evidence="2" id="KW-1185">Reference proteome</keyword>
<evidence type="ECO:0000313" key="1">
    <source>
        <dbReference type="EMBL" id="GBN94839.1"/>
    </source>
</evidence>
<sequence length="101" mass="11191">MIAELPISIVNYELKILTENAIRRGWIQTHAGRANGLAVHPCQPSATSSLQLMQSFLYDRNLTNSILTGKMSHDDQVQTHAGRANGLAVHPCLTTQPPRRF</sequence>
<dbReference type="EMBL" id="BGPR01025711">
    <property type="protein sequence ID" value="GBN94839.1"/>
    <property type="molecule type" value="Genomic_DNA"/>
</dbReference>